<reference evidence="2 3" key="1">
    <citation type="submission" date="2024-01" db="EMBL/GenBank/DDBJ databases">
        <title>The genomes of 5 underutilized Papilionoideae crops provide insights into root nodulation and disease resistanc.</title>
        <authorList>
            <person name="Yuan L."/>
        </authorList>
    </citation>
    <scope>NUCLEOTIDE SEQUENCE [LARGE SCALE GENOMIC DNA]</scope>
    <source>
        <strain evidence="2">ZHUSHIDOU_FW_LH</strain>
        <tissue evidence="2">Leaf</tissue>
    </source>
</reference>
<dbReference type="Proteomes" id="UP001372338">
    <property type="component" value="Unassembled WGS sequence"/>
</dbReference>
<name>A0AAN9F268_CROPI</name>
<evidence type="ECO:0000313" key="2">
    <source>
        <dbReference type="EMBL" id="KAK7268167.1"/>
    </source>
</evidence>
<accession>A0AAN9F268</accession>
<protein>
    <submittedName>
        <fullName evidence="2">Uncharacterized protein</fullName>
    </submittedName>
</protein>
<dbReference type="AlphaFoldDB" id="A0AAN9F268"/>
<feature type="compositionally biased region" description="Gly residues" evidence="1">
    <location>
        <begin position="187"/>
        <end position="211"/>
    </location>
</feature>
<feature type="region of interest" description="Disordered" evidence="1">
    <location>
        <begin position="119"/>
        <end position="158"/>
    </location>
</feature>
<sequence length="217" mass="22170">MQPPEGEVHEQTHILTTGHTTEKTVNTDVDMNSVIEAVNAVGDRNTDIKESNDNSNDPGIGTINSNSDKEIIDEVFGPWMLAKWPIRRRDSGNKMIVNHQGDQMLIYRNERNGSRFQSLPNQEEEVELDPVEGAGAQGGNRPGADERGSGAVASSTGATASGAKGVAVAAGSGASGAVGMRDLQRFGGAGADAGGASAGVLGSGAGAGGSSAGLPMR</sequence>
<feature type="region of interest" description="Disordered" evidence="1">
    <location>
        <begin position="1"/>
        <end position="20"/>
    </location>
</feature>
<feature type="region of interest" description="Disordered" evidence="1">
    <location>
        <begin position="42"/>
        <end position="66"/>
    </location>
</feature>
<keyword evidence="3" id="KW-1185">Reference proteome</keyword>
<evidence type="ECO:0000256" key="1">
    <source>
        <dbReference type="SAM" id="MobiDB-lite"/>
    </source>
</evidence>
<feature type="compositionally biased region" description="Polar residues" evidence="1">
    <location>
        <begin position="53"/>
        <end position="66"/>
    </location>
</feature>
<dbReference type="EMBL" id="JAYWIO010000004">
    <property type="protein sequence ID" value="KAK7268167.1"/>
    <property type="molecule type" value="Genomic_DNA"/>
</dbReference>
<gene>
    <name evidence="2" type="ORF">RIF29_20856</name>
</gene>
<comment type="caution">
    <text evidence="2">The sequence shown here is derived from an EMBL/GenBank/DDBJ whole genome shotgun (WGS) entry which is preliminary data.</text>
</comment>
<feature type="compositionally biased region" description="Low complexity" evidence="1">
    <location>
        <begin position="149"/>
        <end position="158"/>
    </location>
</feature>
<evidence type="ECO:0000313" key="3">
    <source>
        <dbReference type="Proteomes" id="UP001372338"/>
    </source>
</evidence>
<proteinExistence type="predicted"/>
<organism evidence="2 3">
    <name type="scientific">Crotalaria pallida</name>
    <name type="common">Smooth rattlebox</name>
    <name type="synonym">Crotalaria striata</name>
    <dbReference type="NCBI Taxonomy" id="3830"/>
    <lineage>
        <taxon>Eukaryota</taxon>
        <taxon>Viridiplantae</taxon>
        <taxon>Streptophyta</taxon>
        <taxon>Embryophyta</taxon>
        <taxon>Tracheophyta</taxon>
        <taxon>Spermatophyta</taxon>
        <taxon>Magnoliopsida</taxon>
        <taxon>eudicotyledons</taxon>
        <taxon>Gunneridae</taxon>
        <taxon>Pentapetalae</taxon>
        <taxon>rosids</taxon>
        <taxon>fabids</taxon>
        <taxon>Fabales</taxon>
        <taxon>Fabaceae</taxon>
        <taxon>Papilionoideae</taxon>
        <taxon>50 kb inversion clade</taxon>
        <taxon>genistoids sensu lato</taxon>
        <taxon>core genistoids</taxon>
        <taxon>Crotalarieae</taxon>
        <taxon>Crotalaria</taxon>
    </lineage>
</organism>
<feature type="region of interest" description="Disordered" evidence="1">
    <location>
        <begin position="185"/>
        <end position="217"/>
    </location>
</feature>
<feature type="compositionally biased region" description="Basic and acidic residues" evidence="1">
    <location>
        <begin position="1"/>
        <end position="12"/>
    </location>
</feature>